<keyword evidence="3" id="KW-1185">Reference proteome</keyword>
<feature type="region of interest" description="Disordered" evidence="1">
    <location>
        <begin position="416"/>
        <end position="444"/>
    </location>
</feature>
<dbReference type="OrthoDB" id="10373128at2759"/>
<name>F4S7F0_MELLP</name>
<dbReference type="EMBL" id="GL883159">
    <property type="protein sequence ID" value="EGF99395.1"/>
    <property type="molecule type" value="Genomic_DNA"/>
</dbReference>
<accession>F4S7F0</accession>
<protein>
    <submittedName>
        <fullName evidence="2">Uncharacterized protein</fullName>
    </submittedName>
</protein>
<gene>
    <name evidence="2" type="ORF">MELLADRAFT_94637</name>
</gene>
<dbReference type="HOGENOM" id="CLU_523827_0_0_1"/>
<organism evidence="3">
    <name type="scientific">Melampsora larici-populina (strain 98AG31 / pathotype 3-4-7)</name>
    <name type="common">Poplar leaf rust fungus</name>
    <dbReference type="NCBI Taxonomy" id="747676"/>
    <lineage>
        <taxon>Eukaryota</taxon>
        <taxon>Fungi</taxon>
        <taxon>Dikarya</taxon>
        <taxon>Basidiomycota</taxon>
        <taxon>Pucciniomycotina</taxon>
        <taxon>Pucciniomycetes</taxon>
        <taxon>Pucciniales</taxon>
        <taxon>Melampsoraceae</taxon>
        <taxon>Melampsora</taxon>
    </lineage>
</organism>
<dbReference type="RefSeq" id="XP_007417316.1">
    <property type="nucleotide sequence ID" value="XM_007417254.1"/>
</dbReference>
<dbReference type="GeneID" id="18936941"/>
<evidence type="ECO:0000313" key="2">
    <source>
        <dbReference type="EMBL" id="EGF99395.1"/>
    </source>
</evidence>
<reference evidence="3" key="1">
    <citation type="journal article" date="2011" name="Proc. Natl. Acad. Sci. U.S.A.">
        <title>Obligate biotrophy features unraveled by the genomic analysis of rust fungi.</title>
        <authorList>
            <person name="Duplessis S."/>
            <person name="Cuomo C.A."/>
            <person name="Lin Y.-C."/>
            <person name="Aerts A."/>
            <person name="Tisserant E."/>
            <person name="Veneault-Fourrey C."/>
            <person name="Joly D.L."/>
            <person name="Hacquard S."/>
            <person name="Amselem J."/>
            <person name="Cantarel B.L."/>
            <person name="Chiu R."/>
            <person name="Coutinho P.M."/>
            <person name="Feau N."/>
            <person name="Field M."/>
            <person name="Frey P."/>
            <person name="Gelhaye E."/>
            <person name="Goldberg J."/>
            <person name="Grabherr M.G."/>
            <person name="Kodira C.D."/>
            <person name="Kohler A."/>
            <person name="Kuees U."/>
            <person name="Lindquist E.A."/>
            <person name="Lucas S.M."/>
            <person name="Mago R."/>
            <person name="Mauceli E."/>
            <person name="Morin E."/>
            <person name="Murat C."/>
            <person name="Pangilinan J.L."/>
            <person name="Park R."/>
            <person name="Pearson M."/>
            <person name="Quesneville H."/>
            <person name="Rouhier N."/>
            <person name="Sakthikumar S."/>
            <person name="Salamov A.A."/>
            <person name="Schmutz J."/>
            <person name="Selles B."/>
            <person name="Shapiro H."/>
            <person name="Tanguay P."/>
            <person name="Tuskan G.A."/>
            <person name="Henrissat B."/>
            <person name="Van de Peer Y."/>
            <person name="Rouze P."/>
            <person name="Ellis J.G."/>
            <person name="Dodds P.N."/>
            <person name="Schein J.E."/>
            <person name="Zhong S."/>
            <person name="Hamelin R.C."/>
            <person name="Grigoriev I.V."/>
            <person name="Szabo L.J."/>
            <person name="Martin F."/>
        </authorList>
    </citation>
    <scope>NUCLEOTIDE SEQUENCE [LARGE SCALE GENOMIC DNA]</scope>
    <source>
        <strain evidence="3">98AG31 / pathotype 3-4-7</strain>
    </source>
</reference>
<feature type="compositionally biased region" description="Polar residues" evidence="1">
    <location>
        <begin position="429"/>
        <end position="444"/>
    </location>
</feature>
<feature type="region of interest" description="Disordered" evidence="1">
    <location>
        <begin position="20"/>
        <end position="42"/>
    </location>
</feature>
<dbReference type="Proteomes" id="UP000001072">
    <property type="component" value="Unassembled WGS sequence"/>
</dbReference>
<dbReference type="KEGG" id="mlr:MELLADRAFT_94637"/>
<proteinExistence type="predicted"/>
<dbReference type="InParanoid" id="F4S7F0"/>
<sequence length="520" mass="57586">MPQRTPPFGISANNHFITRVTSNSSSNGHRHMPSLATPTPMPRNQINAAAARLYLMDSSQRLHSHDSAESPPNSQITAAEAFLNSPSQSQINKPTMHFPARSLDSSQASDCMEFPDEHQVLDGVYLPNKITYQQCPTEPPNGGSAKNTPTEPVVDITLSYTLYTRKVADPFAGASIKKGSKPGFIPGFIPYKIRPQKTQFQLTRTPLVALKDKLFLLANQINPSPNSDGNADILKQADALGDISIEVYIAQHPTFAKNQERKITSDEHMKEFFDAIVLHPTKQAGIHVSMKDPARKAREDEAQLSISHARVVAKNVKNSKPTTASTIVESIPMPDKKQYLADLLTKYTTAHNNSREGWRIYNRDDVTMVMDISHAHMVVWAEELTKKNSRASLEKPPDYLDNFVWEGIKRPLSLSTPAKYPKTKASAPGPTSQPTSTPISQQPDFSEVDRLVKKATLDLFLVFAKVPDDKLPHVSKTLYEYDITNFDMFLPPEDFTARDVQKLGISWAGGSGSAQSVGLK</sequence>
<dbReference type="AlphaFoldDB" id="F4S7F0"/>
<dbReference type="VEuPathDB" id="FungiDB:MELLADRAFT_94637"/>
<evidence type="ECO:0000256" key="1">
    <source>
        <dbReference type="SAM" id="MobiDB-lite"/>
    </source>
</evidence>
<evidence type="ECO:0000313" key="3">
    <source>
        <dbReference type="Proteomes" id="UP000001072"/>
    </source>
</evidence>